<dbReference type="Gene3D" id="2.60.120.200">
    <property type="match status" value="1"/>
</dbReference>
<dbReference type="Proteomes" id="UP000749559">
    <property type="component" value="Unassembled WGS sequence"/>
</dbReference>
<dbReference type="InterPro" id="IPR051560">
    <property type="entry name" value="MAM_domain-containing"/>
</dbReference>
<dbReference type="SUPFAM" id="SSF49899">
    <property type="entry name" value="Concanavalin A-like lectins/glucanases"/>
    <property type="match status" value="1"/>
</dbReference>
<dbReference type="EMBL" id="CAIIXF020000005">
    <property type="protein sequence ID" value="CAH1785150.1"/>
    <property type="molecule type" value="Genomic_DNA"/>
</dbReference>
<reference evidence="1" key="1">
    <citation type="submission" date="2022-03" db="EMBL/GenBank/DDBJ databases">
        <authorList>
            <person name="Martin C."/>
        </authorList>
    </citation>
    <scope>NUCLEOTIDE SEQUENCE</scope>
</reference>
<proteinExistence type="predicted"/>
<dbReference type="Pfam" id="PF00629">
    <property type="entry name" value="MAM"/>
    <property type="match status" value="1"/>
</dbReference>
<name>A0A8J1T4C5_OWEFU</name>
<accession>A0A8J1T4C5</accession>
<evidence type="ECO:0000313" key="2">
    <source>
        <dbReference type="Proteomes" id="UP000749559"/>
    </source>
</evidence>
<dbReference type="PANTHER" id="PTHR23282">
    <property type="entry name" value="APICAL ENDOSOMAL GLYCOPROTEIN PRECURSOR"/>
    <property type="match status" value="1"/>
</dbReference>
<sequence length="343" mass="38094">MSGFLQWIGIGLVCLTIEYGICTEIDGVLYESLRFMDNTDAWVPCEYTLNTTGLPDNVTDDTLVRIYTQKIDDTYVDLVANEKFHFNETGLMINNIQIDDVTKYACEVKLGNETLKKIVTFVKVVLAKCSFNEDFCDFGNIGSAKWLRRSTPTPTNNTGPDENALKLHVGLDGMIDPRGSFIYLEADNVSSSQELILRTPNLTLEARCMEIHIDYSYFMYGATMGSLALYGVMDNGTKYEIKKEIGDHPANWHSFGKNFLPGSAPMAFEFIAKRGPGVESDVVLDDVSITVIDELKSNRECDLMKEEMTTTDPNGNNTGGASIPAIFSITLSLIATIAITLNW</sequence>
<evidence type="ECO:0000313" key="1">
    <source>
        <dbReference type="EMBL" id="CAH1785150.1"/>
    </source>
</evidence>
<comment type="caution">
    <text evidence="1">The sequence shown here is derived from an EMBL/GenBank/DDBJ whole genome shotgun (WGS) entry which is preliminary data.</text>
</comment>
<protein>
    <submittedName>
        <fullName evidence="1">Uncharacterized protein</fullName>
    </submittedName>
</protein>
<organism evidence="1 2">
    <name type="scientific">Owenia fusiformis</name>
    <name type="common">Polychaete worm</name>
    <dbReference type="NCBI Taxonomy" id="6347"/>
    <lineage>
        <taxon>Eukaryota</taxon>
        <taxon>Metazoa</taxon>
        <taxon>Spiralia</taxon>
        <taxon>Lophotrochozoa</taxon>
        <taxon>Annelida</taxon>
        <taxon>Polychaeta</taxon>
        <taxon>Sedentaria</taxon>
        <taxon>Canalipalpata</taxon>
        <taxon>Sabellida</taxon>
        <taxon>Oweniida</taxon>
        <taxon>Oweniidae</taxon>
        <taxon>Owenia</taxon>
    </lineage>
</organism>
<dbReference type="PROSITE" id="PS50060">
    <property type="entry name" value="MAM_2"/>
    <property type="match status" value="1"/>
</dbReference>
<dbReference type="InterPro" id="IPR013320">
    <property type="entry name" value="ConA-like_dom_sf"/>
</dbReference>
<keyword evidence="2" id="KW-1185">Reference proteome</keyword>
<dbReference type="OrthoDB" id="6123059at2759"/>
<dbReference type="PANTHER" id="PTHR23282:SF101">
    <property type="entry name" value="MAM DOMAIN-CONTAINING PROTEIN"/>
    <property type="match status" value="1"/>
</dbReference>
<gene>
    <name evidence="1" type="ORF">OFUS_LOCUS11252</name>
</gene>
<dbReference type="AlphaFoldDB" id="A0A8J1T4C5"/>
<dbReference type="InterPro" id="IPR000998">
    <property type="entry name" value="MAM_dom"/>
</dbReference>
<dbReference type="GO" id="GO:0016020">
    <property type="term" value="C:membrane"/>
    <property type="evidence" value="ECO:0007669"/>
    <property type="project" value="InterPro"/>
</dbReference>
<dbReference type="CDD" id="cd06263">
    <property type="entry name" value="MAM"/>
    <property type="match status" value="1"/>
</dbReference>